<organism evidence="1 2">
    <name type="scientific">Methanocorpusculum petauri</name>
    <dbReference type="NCBI Taxonomy" id="3002863"/>
    <lineage>
        <taxon>Archaea</taxon>
        <taxon>Methanobacteriati</taxon>
        <taxon>Methanobacteriota</taxon>
        <taxon>Stenosarchaea group</taxon>
        <taxon>Methanomicrobia</taxon>
        <taxon>Methanomicrobiales</taxon>
        <taxon>Methanocorpusculaceae</taxon>
        <taxon>Methanocorpusculum</taxon>
    </lineage>
</organism>
<protein>
    <submittedName>
        <fullName evidence="1">Uncharacterized protein</fullName>
    </submittedName>
</protein>
<dbReference type="InterPro" id="IPR056131">
    <property type="entry name" value="DUF7714"/>
</dbReference>
<evidence type="ECO:0000313" key="2">
    <source>
        <dbReference type="Proteomes" id="UP001141422"/>
    </source>
</evidence>
<evidence type="ECO:0000313" key="1">
    <source>
        <dbReference type="EMBL" id="MCZ0860188.1"/>
    </source>
</evidence>
<dbReference type="EMBL" id="JAPTGB010000005">
    <property type="protein sequence ID" value="MCZ0860188.1"/>
    <property type="molecule type" value="Genomic_DNA"/>
</dbReference>
<dbReference type="Pfam" id="PF24830">
    <property type="entry name" value="DUF7714"/>
    <property type="match status" value="1"/>
</dbReference>
<reference evidence="1" key="1">
    <citation type="submission" date="2022-12" db="EMBL/GenBank/DDBJ databases">
        <title>Isolation and characterisation of novel Methanocorpusculum spp. from native Australian herbivores indicates the genus is ancestrally host-associated.</title>
        <authorList>
            <person name="Volmer J.G."/>
            <person name="Soo R.M."/>
            <person name="Evans P.N."/>
            <person name="Hoedt E.C."/>
            <person name="Astorga Alsina A.L."/>
            <person name="Woodcroft B.J."/>
            <person name="Tyson G.W."/>
            <person name="Hugenholtz P."/>
            <person name="Morrison M."/>
        </authorList>
    </citation>
    <scope>NUCLEOTIDE SEQUENCE</scope>
    <source>
        <strain evidence="1">MG</strain>
    </source>
</reference>
<name>A0ABT4IEL6_9EURY</name>
<dbReference type="RefSeq" id="WP_268924411.1">
    <property type="nucleotide sequence ID" value="NZ_JAPTGB010000005.1"/>
</dbReference>
<gene>
    <name evidence="1" type="ORF">O0S10_02950</name>
</gene>
<keyword evidence="2" id="KW-1185">Reference proteome</keyword>
<sequence>MIFPTECKYIGSAATKPYGDTVYFLTKYLIHPVPEGFEILEVEHEGESGYLRKVKSVRRLVGPEDIAVWEGPITPHDRTGLIRKALSTGKRCTIFGANDEHRTFVLDPDLSGLETVHVYDITPPRANLSENLKILETLGFFGTENILFEHHVRDIAKIPADVYPCRAGGFAKTLDRDSLHGGEHVACCLTGRHICGECYGDDFVFEDTCPLSQVAEEPFIARCCRAERSGIGIYNGKFGAVVHWGSSPRVMLEAVDNMIAAWRKRLEEESHHG</sequence>
<accession>A0ABT4IEL6</accession>
<dbReference type="Proteomes" id="UP001141422">
    <property type="component" value="Unassembled WGS sequence"/>
</dbReference>
<proteinExistence type="predicted"/>
<comment type="caution">
    <text evidence="1">The sequence shown here is derived from an EMBL/GenBank/DDBJ whole genome shotgun (WGS) entry which is preliminary data.</text>
</comment>